<comment type="similarity">
    <text evidence="5">Belongs to the bacteriophage holin family. Cp-1 holin subfamily.</text>
</comment>
<proteinExistence type="inferred from homology"/>
<gene>
    <name evidence="7" type="ORF">GRF59_15275</name>
</gene>
<evidence type="ECO:0000256" key="1">
    <source>
        <dbReference type="ARBA" id="ARBA00004141"/>
    </source>
</evidence>
<evidence type="ECO:0000256" key="4">
    <source>
        <dbReference type="ARBA" id="ARBA00023136"/>
    </source>
</evidence>
<evidence type="ECO:0000256" key="2">
    <source>
        <dbReference type="ARBA" id="ARBA00022692"/>
    </source>
</evidence>
<evidence type="ECO:0000256" key="5">
    <source>
        <dbReference type="ARBA" id="ARBA00023600"/>
    </source>
</evidence>
<dbReference type="AlphaFoldDB" id="A0A7X3IK42"/>
<keyword evidence="8" id="KW-1185">Reference proteome</keyword>
<dbReference type="Proteomes" id="UP000460318">
    <property type="component" value="Unassembled WGS sequence"/>
</dbReference>
<comment type="subcellular location">
    <subcellularLocation>
        <location evidence="1">Membrane</location>
        <topology evidence="1">Multi-pass membrane protein</topology>
    </subcellularLocation>
</comment>
<dbReference type="InterPro" id="IPR006480">
    <property type="entry name" value="Phage_holin_4_1"/>
</dbReference>
<organism evidence="7 8">
    <name type="scientific">Paenibacillus dendrobii</name>
    <dbReference type="NCBI Taxonomy" id="2691084"/>
    <lineage>
        <taxon>Bacteria</taxon>
        <taxon>Bacillati</taxon>
        <taxon>Bacillota</taxon>
        <taxon>Bacilli</taxon>
        <taxon>Bacillales</taxon>
        <taxon>Paenibacillaceae</taxon>
        <taxon>Paenibacillus</taxon>
    </lineage>
</organism>
<name>A0A7X3IK42_9BACL</name>
<dbReference type="Pfam" id="PF05105">
    <property type="entry name" value="Phage_holin_4_1"/>
    <property type="match status" value="1"/>
</dbReference>
<comment type="caution">
    <text evidence="7">The sequence shown here is derived from an EMBL/GenBank/DDBJ whole genome shotgun (WGS) entry which is preliminary data.</text>
</comment>
<keyword evidence="3 6" id="KW-1133">Transmembrane helix</keyword>
<evidence type="ECO:0000256" key="6">
    <source>
        <dbReference type="SAM" id="Phobius"/>
    </source>
</evidence>
<keyword evidence="2 6" id="KW-0812">Transmembrane</keyword>
<accession>A0A7X3IK42</accession>
<evidence type="ECO:0000313" key="8">
    <source>
        <dbReference type="Proteomes" id="UP000460318"/>
    </source>
</evidence>
<dbReference type="GO" id="GO:0016020">
    <property type="term" value="C:membrane"/>
    <property type="evidence" value="ECO:0007669"/>
    <property type="project" value="UniProtKB-SubCell"/>
</dbReference>
<dbReference type="NCBIfam" id="TIGR01593">
    <property type="entry name" value="holin_tox_secr"/>
    <property type="match status" value="1"/>
</dbReference>
<reference evidence="7 8" key="1">
    <citation type="submission" date="2019-12" db="EMBL/GenBank/DDBJ databases">
        <title>Paenibacillus sp. nov., an endophytic bacterium isolated from the stem of Dendrobium.</title>
        <authorList>
            <person name="Zhao R."/>
        </authorList>
    </citation>
    <scope>NUCLEOTIDE SEQUENCE [LARGE SCALE GENOMIC DNA]</scope>
    <source>
        <strain evidence="7 8">HJL G12</strain>
    </source>
</reference>
<dbReference type="EMBL" id="WUBI01000002">
    <property type="protein sequence ID" value="MWV44983.1"/>
    <property type="molecule type" value="Genomic_DNA"/>
</dbReference>
<protein>
    <submittedName>
        <fullName evidence="7">Holin</fullName>
    </submittedName>
</protein>
<feature type="transmembrane region" description="Helical" evidence="6">
    <location>
        <begin position="86"/>
        <end position="103"/>
    </location>
</feature>
<evidence type="ECO:0000256" key="3">
    <source>
        <dbReference type="ARBA" id="ARBA00022989"/>
    </source>
</evidence>
<feature type="transmembrane region" description="Helical" evidence="6">
    <location>
        <begin position="63"/>
        <end position="80"/>
    </location>
</feature>
<keyword evidence="4 6" id="KW-0472">Membrane</keyword>
<evidence type="ECO:0000313" key="7">
    <source>
        <dbReference type="EMBL" id="MWV44983.1"/>
    </source>
</evidence>
<sequence length="144" mass="15674">MLNAIIASFGVITTYAFGGWNEALALLAILVVLDWFSGVSASLREGFANPSDKTKGLNSNKGFLGIFKKVLMFTVIAVLYRIDNLLGLSGTLSLAVGATYFYISNELISLAENYGRLGLPMPEQFKRAISVLKAKSETKEEDKK</sequence>